<evidence type="ECO:0000313" key="10">
    <source>
        <dbReference type="Proteomes" id="UP000887229"/>
    </source>
</evidence>
<keyword evidence="1" id="KW-0479">Metal-binding</keyword>
<feature type="compositionally biased region" description="Pro residues" evidence="7">
    <location>
        <begin position="208"/>
        <end position="220"/>
    </location>
</feature>
<dbReference type="Pfam" id="PF00320">
    <property type="entry name" value="GATA"/>
    <property type="match status" value="1"/>
</dbReference>
<dbReference type="AlphaFoldDB" id="A0A9P7ZH73"/>
<keyword evidence="10" id="KW-1185">Reference proteome</keyword>
<accession>A0A9P7ZH73</accession>
<dbReference type="InterPro" id="IPR000679">
    <property type="entry name" value="Znf_GATA"/>
</dbReference>
<evidence type="ECO:0000256" key="7">
    <source>
        <dbReference type="SAM" id="MobiDB-lite"/>
    </source>
</evidence>
<gene>
    <name evidence="9" type="ORF">F5Z01DRAFT_246847</name>
</gene>
<keyword evidence="4" id="KW-0805">Transcription regulation</keyword>
<evidence type="ECO:0000313" key="9">
    <source>
        <dbReference type="EMBL" id="KAG9252049.1"/>
    </source>
</evidence>
<sequence length="489" mass="53850">MEAAEPGSAPAWHNSATIPAVAHAQKQPPEKLRPQPPPPQAPSRQHPQYCDGPERSHQDRPAMATATATVLQPGAAYPPTPSYSSTYTNQPDGMMPLADARRGDGLEPSETAKRQALPSLSEVINKNPDYPRPHPPSAGPAPPATSIQPGTNFPSPYAPPGSLRSYADSSSKHTSPQHMRSASAYTPRQEPLPSFAESPRPALSGRPTLPPVPSRRPSPPQHHEATHSYGNEPQKDPRQPLNGVYQHPQPPGPPQHMPSAAAGYPTGPPPPGQLPLPPFQSPRQTHMAYESYEHRQQPQHEGHDRVNRVEYDGAPYSDTIVYREGLARMANHAKTLLNFAESYSGIAREEHGSHPMPERMPTEKEINDVVSYVDAIKADLDSVKHVMYNAIRNREQPPRRPYAEDHDAAVYEESMKFNHQSVLPEKRKRGRVAPPGRCHSCNRVDTPEWRRGPDGARTLCNACGLHYAKLERKRLIEQRTIAATVDAGN</sequence>
<feature type="compositionally biased region" description="Polar residues" evidence="7">
    <location>
        <begin position="145"/>
        <end position="154"/>
    </location>
</feature>
<keyword evidence="5" id="KW-0804">Transcription</keyword>
<feature type="compositionally biased region" description="Pro residues" evidence="7">
    <location>
        <begin position="266"/>
        <end position="280"/>
    </location>
</feature>
<dbReference type="PANTHER" id="PTHR47172:SF24">
    <property type="entry name" value="GATA ZINC FINGER DOMAIN-CONTAINING PROTEIN 14-RELATED"/>
    <property type="match status" value="1"/>
</dbReference>
<dbReference type="Gene3D" id="3.30.50.10">
    <property type="entry name" value="Erythroid Transcription Factor GATA-1, subunit A"/>
    <property type="match status" value="1"/>
</dbReference>
<organism evidence="9 10">
    <name type="scientific">Emericellopsis atlantica</name>
    <dbReference type="NCBI Taxonomy" id="2614577"/>
    <lineage>
        <taxon>Eukaryota</taxon>
        <taxon>Fungi</taxon>
        <taxon>Dikarya</taxon>
        <taxon>Ascomycota</taxon>
        <taxon>Pezizomycotina</taxon>
        <taxon>Sordariomycetes</taxon>
        <taxon>Hypocreomycetidae</taxon>
        <taxon>Hypocreales</taxon>
        <taxon>Bionectriaceae</taxon>
        <taxon>Emericellopsis</taxon>
    </lineage>
</organism>
<feature type="compositionally biased region" description="Basic and acidic residues" evidence="7">
    <location>
        <begin position="99"/>
        <end position="113"/>
    </location>
</feature>
<dbReference type="GO" id="GO:0006355">
    <property type="term" value="P:regulation of DNA-templated transcription"/>
    <property type="evidence" value="ECO:0007669"/>
    <property type="project" value="InterPro"/>
</dbReference>
<dbReference type="Proteomes" id="UP000887229">
    <property type="component" value="Unassembled WGS sequence"/>
</dbReference>
<evidence type="ECO:0000256" key="5">
    <source>
        <dbReference type="ARBA" id="ARBA00023163"/>
    </source>
</evidence>
<evidence type="ECO:0000256" key="4">
    <source>
        <dbReference type="ARBA" id="ARBA00023015"/>
    </source>
</evidence>
<evidence type="ECO:0000256" key="1">
    <source>
        <dbReference type="ARBA" id="ARBA00022723"/>
    </source>
</evidence>
<dbReference type="OrthoDB" id="2162994at2759"/>
<feature type="domain" description="GATA-type" evidence="8">
    <location>
        <begin position="437"/>
        <end position="467"/>
    </location>
</feature>
<dbReference type="GeneID" id="70289359"/>
<proteinExistence type="predicted"/>
<keyword evidence="3" id="KW-0862">Zinc</keyword>
<dbReference type="RefSeq" id="XP_046115973.1">
    <property type="nucleotide sequence ID" value="XM_046258456.1"/>
</dbReference>
<reference evidence="9" key="1">
    <citation type="journal article" date="2021" name="IMA Fungus">
        <title>Genomic characterization of three marine fungi, including Emericellopsis atlantica sp. nov. with signatures of a generalist lifestyle and marine biomass degradation.</title>
        <authorList>
            <person name="Hagestad O.C."/>
            <person name="Hou L."/>
            <person name="Andersen J.H."/>
            <person name="Hansen E.H."/>
            <person name="Altermark B."/>
            <person name="Li C."/>
            <person name="Kuhnert E."/>
            <person name="Cox R.J."/>
            <person name="Crous P.W."/>
            <person name="Spatafora J.W."/>
            <person name="Lail K."/>
            <person name="Amirebrahimi M."/>
            <person name="Lipzen A."/>
            <person name="Pangilinan J."/>
            <person name="Andreopoulos W."/>
            <person name="Hayes R.D."/>
            <person name="Ng V."/>
            <person name="Grigoriev I.V."/>
            <person name="Jackson S.A."/>
            <person name="Sutton T.D.S."/>
            <person name="Dobson A.D.W."/>
            <person name="Rama T."/>
        </authorList>
    </citation>
    <scope>NUCLEOTIDE SEQUENCE</scope>
    <source>
        <strain evidence="9">TS7</strain>
    </source>
</reference>
<dbReference type="EMBL" id="MU251264">
    <property type="protein sequence ID" value="KAG9252049.1"/>
    <property type="molecule type" value="Genomic_DNA"/>
</dbReference>
<evidence type="ECO:0000259" key="8">
    <source>
        <dbReference type="PROSITE" id="PS50114"/>
    </source>
</evidence>
<dbReference type="InterPro" id="IPR013088">
    <property type="entry name" value="Znf_NHR/GATA"/>
</dbReference>
<evidence type="ECO:0000256" key="3">
    <source>
        <dbReference type="ARBA" id="ARBA00022833"/>
    </source>
</evidence>
<keyword evidence="2 6" id="KW-0863">Zinc-finger</keyword>
<evidence type="ECO:0000256" key="6">
    <source>
        <dbReference type="PROSITE-ProRule" id="PRU00094"/>
    </source>
</evidence>
<protein>
    <recommendedName>
        <fullName evidence="8">GATA-type domain-containing protein</fullName>
    </recommendedName>
</protein>
<dbReference type="GO" id="GO:0008270">
    <property type="term" value="F:zinc ion binding"/>
    <property type="evidence" value="ECO:0007669"/>
    <property type="project" value="UniProtKB-KW"/>
</dbReference>
<comment type="caution">
    <text evidence="9">The sequence shown here is derived from an EMBL/GenBank/DDBJ whole genome shotgun (WGS) entry which is preliminary data.</text>
</comment>
<feature type="compositionally biased region" description="Pro residues" evidence="7">
    <location>
        <begin position="133"/>
        <end position="143"/>
    </location>
</feature>
<name>A0A9P7ZH73_9HYPO</name>
<dbReference type="GO" id="GO:0043565">
    <property type="term" value="F:sequence-specific DNA binding"/>
    <property type="evidence" value="ECO:0007669"/>
    <property type="project" value="InterPro"/>
</dbReference>
<dbReference type="PANTHER" id="PTHR47172">
    <property type="entry name" value="OS01G0976800 PROTEIN"/>
    <property type="match status" value="1"/>
</dbReference>
<dbReference type="PROSITE" id="PS00344">
    <property type="entry name" value="GATA_ZN_FINGER_1"/>
    <property type="match status" value="1"/>
</dbReference>
<dbReference type="SMART" id="SM00401">
    <property type="entry name" value="ZnF_GATA"/>
    <property type="match status" value="1"/>
</dbReference>
<dbReference type="SUPFAM" id="SSF57716">
    <property type="entry name" value="Glucocorticoid receptor-like (DNA-binding domain)"/>
    <property type="match status" value="1"/>
</dbReference>
<feature type="region of interest" description="Disordered" evidence="7">
    <location>
        <begin position="1"/>
        <end position="282"/>
    </location>
</feature>
<dbReference type="CDD" id="cd00202">
    <property type="entry name" value="ZnF_GATA"/>
    <property type="match status" value="1"/>
</dbReference>
<dbReference type="PROSITE" id="PS50114">
    <property type="entry name" value="GATA_ZN_FINGER_2"/>
    <property type="match status" value="1"/>
</dbReference>
<feature type="compositionally biased region" description="Polar residues" evidence="7">
    <location>
        <begin position="167"/>
        <end position="186"/>
    </location>
</feature>
<evidence type="ECO:0000256" key="2">
    <source>
        <dbReference type="ARBA" id="ARBA00022771"/>
    </source>
</evidence>